<feature type="transmembrane region" description="Helical" evidence="6">
    <location>
        <begin position="173"/>
        <end position="194"/>
    </location>
</feature>
<dbReference type="InterPro" id="IPR011701">
    <property type="entry name" value="MFS"/>
</dbReference>
<keyword evidence="5 6" id="KW-0472">Membrane</keyword>
<dbReference type="Pfam" id="PF07690">
    <property type="entry name" value="MFS_1"/>
    <property type="match status" value="1"/>
</dbReference>
<sequence>MRVKLVKAVKRHTIALGACTENLKQTDVAKSYPVAFARSIFMDSRNGCTIHSAFDQAEIVANQGPRDGNGEKEYPREWRLALITLGLALSVFCMALDNTIIATAIPQITDHFHALNDVSWYGSAYLLTTCSLQLTFGKLYTFYSIKRTYLGALFIFELGSFVCGVAPTSVGLIIGRAIAGIGSAGLFSGAILIVGETVPLQRRPAYMGVIGAVYGIASVAGPLMGGIFTDHVTWRLCFYINLPFGLVTATFIVFFFKPSGGQTIRHLPFLERLRMFDIEGMSLFVPGIVCLLLALEWGGSEYAWNSSRIIALFIISGLLMIGFLCVEVWRQEEATIPPRIFKNRNVWGCALFGAFLGGAFYVMVFYIPIWLQAIKGASAVKSGIMNLPMILTLVTTALAVGIAVTFIGYYTPFMLLSSILMGVGAGMASTFQIHSSAAHWIGYQVLFALGVGCGLQQIMVAVQASLPVADVSVGTAIMMFSQSLGGAVFLSVAQSIFQSQLISNLNKAQVHSVDPKMILEGGATRFRQLIPQNILPSILLAYNGALSRTFYVSAATGSLSIIGALSIQWNSVKVKKETAVHI</sequence>
<evidence type="ECO:0000313" key="9">
    <source>
        <dbReference type="Proteomes" id="UP001147782"/>
    </source>
</evidence>
<comment type="caution">
    <text evidence="8">The sequence shown here is derived from an EMBL/GenBank/DDBJ whole genome shotgun (WGS) entry which is preliminary data.</text>
</comment>
<feature type="transmembrane region" description="Helical" evidence="6">
    <location>
        <begin position="233"/>
        <end position="256"/>
    </location>
</feature>
<feature type="transmembrane region" description="Helical" evidence="6">
    <location>
        <begin position="206"/>
        <end position="227"/>
    </location>
</feature>
<comment type="subcellular location">
    <subcellularLocation>
        <location evidence="1">Membrane</location>
        <topology evidence="1">Multi-pass membrane protein</topology>
    </subcellularLocation>
</comment>
<dbReference type="AlphaFoldDB" id="A0A9W9UUV5"/>
<evidence type="ECO:0000256" key="2">
    <source>
        <dbReference type="ARBA" id="ARBA00007520"/>
    </source>
</evidence>
<dbReference type="RefSeq" id="XP_056549659.1">
    <property type="nucleotide sequence ID" value="XM_056703699.1"/>
</dbReference>
<dbReference type="CDD" id="cd17502">
    <property type="entry name" value="MFS_Azr1_MDR_like"/>
    <property type="match status" value="1"/>
</dbReference>
<evidence type="ECO:0000256" key="5">
    <source>
        <dbReference type="ARBA" id="ARBA00023136"/>
    </source>
</evidence>
<feature type="transmembrane region" description="Helical" evidence="6">
    <location>
        <begin position="549"/>
        <end position="567"/>
    </location>
</feature>
<dbReference type="OrthoDB" id="10021397at2759"/>
<dbReference type="FunFam" id="1.20.1250.20:FF:000196">
    <property type="entry name" value="MFS toxin efflux pump (AflT)"/>
    <property type="match status" value="1"/>
</dbReference>
<dbReference type="Gene3D" id="1.20.1250.20">
    <property type="entry name" value="MFS general substrate transporter like domains"/>
    <property type="match status" value="1"/>
</dbReference>
<feature type="transmembrane region" description="Helical" evidence="6">
    <location>
        <begin position="413"/>
        <end position="434"/>
    </location>
</feature>
<evidence type="ECO:0000256" key="3">
    <source>
        <dbReference type="ARBA" id="ARBA00022692"/>
    </source>
</evidence>
<dbReference type="SUPFAM" id="SSF103473">
    <property type="entry name" value="MFS general substrate transporter"/>
    <property type="match status" value="1"/>
</dbReference>
<keyword evidence="9" id="KW-1185">Reference proteome</keyword>
<dbReference type="EMBL" id="JAPZBS010000009">
    <property type="protein sequence ID" value="KAJ5358373.1"/>
    <property type="molecule type" value="Genomic_DNA"/>
</dbReference>
<dbReference type="InterPro" id="IPR036259">
    <property type="entry name" value="MFS_trans_sf"/>
</dbReference>
<gene>
    <name evidence="8" type="ORF">N7496_010786</name>
</gene>
<evidence type="ECO:0000259" key="7">
    <source>
        <dbReference type="PROSITE" id="PS50850"/>
    </source>
</evidence>
<reference evidence="8" key="2">
    <citation type="journal article" date="2023" name="IMA Fungus">
        <title>Comparative genomic study of the Penicillium genus elucidates a diverse pangenome and 15 lateral gene transfer events.</title>
        <authorList>
            <person name="Petersen C."/>
            <person name="Sorensen T."/>
            <person name="Nielsen M.R."/>
            <person name="Sondergaard T.E."/>
            <person name="Sorensen J.L."/>
            <person name="Fitzpatrick D.A."/>
            <person name="Frisvad J.C."/>
            <person name="Nielsen K.L."/>
        </authorList>
    </citation>
    <scope>NUCLEOTIDE SEQUENCE</scope>
    <source>
        <strain evidence="8">IBT 29864</strain>
    </source>
</reference>
<dbReference type="PROSITE" id="PS50850">
    <property type="entry name" value="MFS"/>
    <property type="match status" value="1"/>
</dbReference>
<feature type="transmembrane region" description="Helical" evidence="6">
    <location>
        <begin position="80"/>
        <end position="106"/>
    </location>
</feature>
<dbReference type="GO" id="GO:0005886">
    <property type="term" value="C:plasma membrane"/>
    <property type="evidence" value="ECO:0007669"/>
    <property type="project" value="TreeGrafter"/>
</dbReference>
<feature type="transmembrane region" description="Helical" evidence="6">
    <location>
        <begin position="474"/>
        <end position="497"/>
    </location>
</feature>
<dbReference type="PANTHER" id="PTHR23501:SF199">
    <property type="entry name" value="MFS EFFLUX TRANSPORTER INPD-RELATED"/>
    <property type="match status" value="1"/>
</dbReference>
<dbReference type="FunFam" id="1.20.1720.10:FF:000012">
    <property type="entry name" value="MFS toxin efflux pump (AflT)"/>
    <property type="match status" value="1"/>
</dbReference>
<evidence type="ECO:0000256" key="4">
    <source>
        <dbReference type="ARBA" id="ARBA00022989"/>
    </source>
</evidence>
<dbReference type="GeneID" id="81442878"/>
<feature type="transmembrane region" description="Helical" evidence="6">
    <location>
        <begin position="350"/>
        <end position="371"/>
    </location>
</feature>
<protein>
    <recommendedName>
        <fullName evidence="7">Major facilitator superfamily (MFS) profile domain-containing protein</fullName>
    </recommendedName>
</protein>
<reference evidence="8" key="1">
    <citation type="submission" date="2022-11" db="EMBL/GenBank/DDBJ databases">
        <authorList>
            <person name="Petersen C."/>
        </authorList>
    </citation>
    <scope>NUCLEOTIDE SEQUENCE</scope>
    <source>
        <strain evidence="8">IBT 29864</strain>
    </source>
</reference>
<feature type="transmembrane region" description="Helical" evidence="6">
    <location>
        <begin position="440"/>
        <end position="462"/>
    </location>
</feature>
<comment type="similarity">
    <text evidence="2">Belongs to the major facilitator superfamily. TCR/Tet family.</text>
</comment>
<proteinExistence type="inferred from homology"/>
<dbReference type="InterPro" id="IPR020846">
    <property type="entry name" value="MFS_dom"/>
</dbReference>
<feature type="transmembrane region" description="Helical" evidence="6">
    <location>
        <begin position="118"/>
        <end position="136"/>
    </location>
</feature>
<name>A0A9W9UUV5_9EURO</name>
<feature type="transmembrane region" description="Helical" evidence="6">
    <location>
        <begin position="148"/>
        <end position="167"/>
    </location>
</feature>
<dbReference type="GO" id="GO:0022857">
    <property type="term" value="F:transmembrane transporter activity"/>
    <property type="evidence" value="ECO:0007669"/>
    <property type="project" value="InterPro"/>
</dbReference>
<evidence type="ECO:0000313" key="8">
    <source>
        <dbReference type="EMBL" id="KAJ5358373.1"/>
    </source>
</evidence>
<feature type="transmembrane region" description="Helical" evidence="6">
    <location>
        <begin position="276"/>
        <end position="297"/>
    </location>
</feature>
<keyword evidence="4 6" id="KW-1133">Transmembrane helix</keyword>
<dbReference type="Proteomes" id="UP001147782">
    <property type="component" value="Unassembled WGS sequence"/>
</dbReference>
<feature type="transmembrane region" description="Helical" evidence="6">
    <location>
        <begin position="383"/>
        <end position="406"/>
    </location>
</feature>
<accession>A0A9W9UUV5</accession>
<evidence type="ECO:0000256" key="1">
    <source>
        <dbReference type="ARBA" id="ARBA00004141"/>
    </source>
</evidence>
<feature type="transmembrane region" description="Helical" evidence="6">
    <location>
        <begin position="309"/>
        <end position="329"/>
    </location>
</feature>
<dbReference type="Gene3D" id="1.20.1720.10">
    <property type="entry name" value="Multidrug resistance protein D"/>
    <property type="match status" value="1"/>
</dbReference>
<dbReference type="PANTHER" id="PTHR23501">
    <property type="entry name" value="MAJOR FACILITATOR SUPERFAMILY"/>
    <property type="match status" value="1"/>
</dbReference>
<evidence type="ECO:0000256" key="6">
    <source>
        <dbReference type="SAM" id="Phobius"/>
    </source>
</evidence>
<keyword evidence="3 6" id="KW-0812">Transmembrane</keyword>
<feature type="domain" description="Major facilitator superfamily (MFS) profile" evidence="7">
    <location>
        <begin position="83"/>
        <end position="572"/>
    </location>
</feature>
<organism evidence="8 9">
    <name type="scientific">Penicillium cataractarum</name>
    <dbReference type="NCBI Taxonomy" id="2100454"/>
    <lineage>
        <taxon>Eukaryota</taxon>
        <taxon>Fungi</taxon>
        <taxon>Dikarya</taxon>
        <taxon>Ascomycota</taxon>
        <taxon>Pezizomycotina</taxon>
        <taxon>Eurotiomycetes</taxon>
        <taxon>Eurotiomycetidae</taxon>
        <taxon>Eurotiales</taxon>
        <taxon>Aspergillaceae</taxon>
        <taxon>Penicillium</taxon>
    </lineage>
</organism>